<evidence type="ECO:0000313" key="2">
    <source>
        <dbReference type="Proteomes" id="UP000464796"/>
    </source>
</evidence>
<sequence length="117" mass="13814">MDVVRRLEQAEYYVDLLFKMIDEEKCPFYSLIIKKKARKKDVERILHLCEKLNEQYVAEKAEGLLLFDALLDQFEKALPHQLEVHETAEALAKQGLFKPLMNEFLSMIAKINRLFLN</sequence>
<dbReference type="InterPro" id="IPR015058">
    <property type="entry name" value="DUF1878"/>
</dbReference>
<dbReference type="Gene3D" id="1.10.3750.10">
    <property type="entry name" value="YhaI-like"/>
    <property type="match status" value="1"/>
</dbReference>
<protein>
    <submittedName>
        <fullName evidence="1">DUF1878 family protein</fullName>
    </submittedName>
</protein>
<name>A0ABX6ICA6_9BACI</name>
<reference evidence="1 2" key="1">
    <citation type="submission" date="2019-07" db="EMBL/GenBank/DDBJ databases">
        <authorList>
            <person name="Yu W.S."/>
            <person name="Cheong H.-M."/>
            <person name="Choi Y."/>
            <person name="Hwang K.J."/>
            <person name="Jung K."/>
            <person name="Lee S."/>
            <person name="Choi C."/>
        </authorList>
    </citation>
    <scope>NUCLEOTIDE SEQUENCE [LARGE SCALE GENOMIC DNA]</scope>
    <source>
        <strain evidence="1 2">NCCP 15909</strain>
    </source>
</reference>
<accession>A0ABX6ICA6</accession>
<dbReference type="EMBL" id="CP041979">
    <property type="protein sequence ID" value="QHH91569.1"/>
    <property type="molecule type" value="Genomic_DNA"/>
</dbReference>
<dbReference type="Pfam" id="PF08963">
    <property type="entry name" value="DUF1878"/>
    <property type="match status" value="1"/>
</dbReference>
<organism evidence="1 2">
    <name type="scientific">Bacillus pacificus</name>
    <dbReference type="NCBI Taxonomy" id="2026187"/>
    <lineage>
        <taxon>Bacteria</taxon>
        <taxon>Bacillati</taxon>
        <taxon>Bacillota</taxon>
        <taxon>Bacilli</taxon>
        <taxon>Bacillales</taxon>
        <taxon>Bacillaceae</taxon>
        <taxon>Bacillus</taxon>
        <taxon>Bacillus cereus group</taxon>
    </lineage>
</organism>
<keyword evidence="2" id="KW-1185">Reference proteome</keyword>
<dbReference type="SUPFAM" id="SSF109915">
    <property type="entry name" value="Hypothetical protein YhaI"/>
    <property type="match status" value="1"/>
</dbReference>
<evidence type="ECO:0000313" key="1">
    <source>
        <dbReference type="EMBL" id="QHH91569.1"/>
    </source>
</evidence>
<dbReference type="Proteomes" id="UP000464796">
    <property type="component" value="Chromosome"/>
</dbReference>
<dbReference type="InterPro" id="IPR035945">
    <property type="entry name" value="YhaI-like_sf"/>
</dbReference>
<gene>
    <name evidence="1" type="ORF">FPL01_25025</name>
</gene>
<proteinExistence type="predicted"/>